<evidence type="ECO:0000256" key="3">
    <source>
        <dbReference type="ARBA" id="ARBA00023242"/>
    </source>
</evidence>
<dbReference type="PANTHER" id="PTHR22940:SF4">
    <property type="entry name" value="PROTEIN TIMELESS HOMOLOG"/>
    <property type="match status" value="1"/>
</dbReference>
<comment type="subcellular location">
    <subcellularLocation>
        <location evidence="1">Nucleus</location>
    </subcellularLocation>
</comment>
<dbReference type="PANTHER" id="PTHR22940">
    <property type="entry name" value="TIMEOUT/TIMELESS-2"/>
    <property type="match status" value="1"/>
</dbReference>
<feature type="compositionally biased region" description="Basic residues" evidence="5">
    <location>
        <begin position="595"/>
        <end position="606"/>
    </location>
</feature>
<dbReference type="InterPro" id="IPR044998">
    <property type="entry name" value="Timeless"/>
</dbReference>
<dbReference type="GO" id="GO:0031298">
    <property type="term" value="C:replication fork protection complex"/>
    <property type="evidence" value="ECO:0007669"/>
    <property type="project" value="TreeGrafter"/>
</dbReference>
<evidence type="ECO:0000313" key="8">
    <source>
        <dbReference type="Proteomes" id="UP000256964"/>
    </source>
</evidence>
<dbReference type="AlphaFoldDB" id="A0A371DIX6"/>
<evidence type="ECO:0000313" key="7">
    <source>
        <dbReference type="EMBL" id="RDX52472.1"/>
    </source>
</evidence>
<feature type="compositionally biased region" description="Basic residues" evidence="5">
    <location>
        <begin position="1114"/>
        <end position="1124"/>
    </location>
</feature>
<proteinExistence type="predicted"/>
<keyword evidence="8" id="KW-1185">Reference proteome</keyword>
<evidence type="ECO:0000256" key="4">
    <source>
        <dbReference type="ARBA" id="ARBA00023306"/>
    </source>
</evidence>
<feature type="region of interest" description="Disordered" evidence="5">
    <location>
        <begin position="1017"/>
        <end position="1187"/>
    </location>
</feature>
<feature type="compositionally biased region" description="Basic residues" evidence="5">
    <location>
        <begin position="949"/>
        <end position="958"/>
    </location>
</feature>
<reference evidence="7 8" key="1">
    <citation type="journal article" date="2018" name="Biotechnol. Biofuels">
        <title>Integrative visual omics of the white-rot fungus Polyporus brumalis exposes the biotechnological potential of its oxidative enzymes for delignifying raw plant biomass.</title>
        <authorList>
            <person name="Miyauchi S."/>
            <person name="Rancon A."/>
            <person name="Drula E."/>
            <person name="Hage H."/>
            <person name="Chaduli D."/>
            <person name="Favel A."/>
            <person name="Grisel S."/>
            <person name="Henrissat B."/>
            <person name="Herpoel-Gimbert I."/>
            <person name="Ruiz-Duenas F.J."/>
            <person name="Chevret D."/>
            <person name="Hainaut M."/>
            <person name="Lin J."/>
            <person name="Wang M."/>
            <person name="Pangilinan J."/>
            <person name="Lipzen A."/>
            <person name="Lesage-Meessen L."/>
            <person name="Navarro D."/>
            <person name="Riley R."/>
            <person name="Grigoriev I.V."/>
            <person name="Zhou S."/>
            <person name="Raouche S."/>
            <person name="Rosso M.N."/>
        </authorList>
    </citation>
    <scope>NUCLEOTIDE SEQUENCE [LARGE SCALE GENOMIC DNA]</scope>
    <source>
        <strain evidence="7 8">BRFM 1820</strain>
    </source>
</reference>
<sequence>MNTEDNISLSEAEESGDEPYIDRRTILEPPIRSVVDALGGYEGGVYNLGDECYGCLKDLKKYWRKDDTDDDRTVARIFWETRVLPNDLIPILLETAGKGLVEDKRAIACADLMTAMTWPIDLAAELKELDEEFDKGTDYTQLLLSHLYYKAALLRPGVLQALFGITLPCLAREGKERTERDVQIVNVVLHLVRNLAFIKDLPQNTHASADQAELSSLQSKLVKGLSESHFIELLLTIASNAASDPLFNQWNALVLEIFYLLFRGIKPVSLASDQAKQSSKNLATLLAAENQRKREFARKANTRHSRFGTTISVTLNSKKPKASEGDDNTAAEPEAGPSRSYVLHRQTALTKDAGSALDMARAKKHRAPKKSKVDELGRNDNFSLDARVILQNLARSFIEDCFNSLLSSLLKDIKAERAKITEKDNLRLLYVTKWFLEFFLCERERQAEDAKWKFGLIAEVTDRAWIVWVLRRMREAQDEKPKAWTELQAGIECLTQFILTVDVMASSTPKASDDPFALKDAEKTDEDDVADAARLLQQQIVYNGEVLDISFESMRTYKEGTQSLAYLDASVYLSYALLRMLERWSKRGGGDNMYVRKKAKPKKKGRNVPEGEGVPDVEDEEPPQKTEDEVINEQIFTFDQFEQRFAHPDVTRTLLAYLARYKDFTFPEQMKRVVSLMHRQAVRQKAEGLYFMVSTLYLFKKIMAEEKTLPREQPYKDLVALINFLLRKFFKAVEEDSFLIVEAFFPKNRGHWKQFSSLQLDAIGPRPETHMIDNRFPQDVSVKKGYTPSEQIGIAMAALVENGQMELIDWTKQILTLCIAHRKRTIEDVDGSSSKTIDLSTMDSSDDEDMDAMLGRRGPSAEALAKINDYLIPYVSDEEAEAANKNPHLKLLFRLVNFKIMDEDADELEWYIPSVVLPTELQSSLNIINQYIETPIDLEGKKAADMLTKKKRRRRRRRDPTPDPDDDTQLRKKKEKRIKEKQQYKSAEFIVDSDAEMGDMEEFLAKERALRQRASALAAATGQVSTMRARGTKKRRRKGKDEKGGKKRRKRGVDGNDASDAESDPDREKGKEKSGSDSDGSELDALGSPKRAASEVTPDTSPPADGANEDLPKPKPRPRPRPKARVSNASSPDVAGSPSPGPASPAPASRLRSPSHGVLSDDEPLPSSEARAGKRKTARLVFSDDED</sequence>
<keyword evidence="3" id="KW-0539">Nucleus</keyword>
<evidence type="ECO:0000256" key="1">
    <source>
        <dbReference type="ARBA" id="ARBA00004123"/>
    </source>
</evidence>
<feature type="region of interest" description="Disordered" evidence="5">
    <location>
        <begin position="317"/>
        <end position="341"/>
    </location>
</feature>
<evidence type="ECO:0000256" key="2">
    <source>
        <dbReference type="ARBA" id="ARBA00022880"/>
    </source>
</evidence>
<dbReference type="STRING" id="139420.A0A371DIX6"/>
<dbReference type="InterPro" id="IPR006906">
    <property type="entry name" value="Timeless_N"/>
</dbReference>
<feature type="domain" description="Timeless N-terminal" evidence="6">
    <location>
        <begin position="45"/>
        <end position="313"/>
    </location>
</feature>
<feature type="region of interest" description="Disordered" evidence="5">
    <location>
        <begin position="595"/>
        <end position="626"/>
    </location>
</feature>
<evidence type="ECO:0000259" key="6">
    <source>
        <dbReference type="Pfam" id="PF04821"/>
    </source>
</evidence>
<feature type="compositionally biased region" description="Basic and acidic residues" evidence="5">
    <location>
        <begin position="1064"/>
        <end position="1076"/>
    </location>
</feature>
<feature type="compositionally biased region" description="Low complexity" evidence="5">
    <location>
        <begin position="1146"/>
        <end position="1155"/>
    </location>
</feature>
<dbReference type="GO" id="GO:0003677">
    <property type="term" value="F:DNA binding"/>
    <property type="evidence" value="ECO:0007669"/>
    <property type="project" value="TreeGrafter"/>
</dbReference>
<organism evidence="7 8">
    <name type="scientific">Lentinus brumalis</name>
    <dbReference type="NCBI Taxonomy" id="2498619"/>
    <lineage>
        <taxon>Eukaryota</taxon>
        <taxon>Fungi</taxon>
        <taxon>Dikarya</taxon>
        <taxon>Basidiomycota</taxon>
        <taxon>Agaricomycotina</taxon>
        <taxon>Agaricomycetes</taxon>
        <taxon>Polyporales</taxon>
        <taxon>Polyporaceae</taxon>
        <taxon>Lentinus</taxon>
    </lineage>
</organism>
<dbReference type="OrthoDB" id="310853at2759"/>
<dbReference type="Proteomes" id="UP000256964">
    <property type="component" value="Unassembled WGS sequence"/>
</dbReference>
<keyword evidence="4" id="KW-0131">Cell cycle</keyword>
<feature type="region of interest" description="Disordered" evidence="5">
    <location>
        <begin position="354"/>
        <end position="373"/>
    </location>
</feature>
<name>A0A371DIX6_9APHY</name>
<dbReference type="EMBL" id="KZ857390">
    <property type="protein sequence ID" value="RDX52472.1"/>
    <property type="molecule type" value="Genomic_DNA"/>
</dbReference>
<dbReference type="GO" id="GO:0043111">
    <property type="term" value="P:replication fork arrest"/>
    <property type="evidence" value="ECO:0007669"/>
    <property type="project" value="TreeGrafter"/>
</dbReference>
<dbReference type="Pfam" id="PF04821">
    <property type="entry name" value="TIMELESS"/>
    <property type="match status" value="1"/>
</dbReference>
<feature type="compositionally biased region" description="Low complexity" evidence="5">
    <location>
        <begin position="1129"/>
        <end position="1138"/>
    </location>
</feature>
<dbReference type="GO" id="GO:0006281">
    <property type="term" value="P:DNA repair"/>
    <property type="evidence" value="ECO:0007669"/>
    <property type="project" value="TreeGrafter"/>
</dbReference>
<gene>
    <name evidence="7" type="ORF">OH76DRAFT_1400257</name>
</gene>
<feature type="region of interest" description="Disordered" evidence="5">
    <location>
        <begin position="1"/>
        <end position="22"/>
    </location>
</feature>
<feature type="region of interest" description="Disordered" evidence="5">
    <location>
        <begin position="947"/>
        <end position="984"/>
    </location>
</feature>
<accession>A0A371DIX6</accession>
<keyword evidence="2" id="KW-0236">DNA replication inhibitor</keyword>
<protein>
    <submittedName>
        <fullName evidence="7">Timeless-domain-containing protein</fullName>
    </submittedName>
</protein>
<evidence type="ECO:0000256" key="5">
    <source>
        <dbReference type="SAM" id="MobiDB-lite"/>
    </source>
</evidence>
<dbReference type="GO" id="GO:0000076">
    <property type="term" value="P:DNA replication checkpoint signaling"/>
    <property type="evidence" value="ECO:0007669"/>
    <property type="project" value="TreeGrafter"/>
</dbReference>